<accession>E9G1U2</accession>
<dbReference type="InParanoid" id="E9G1U2"/>
<evidence type="ECO:0000256" key="1">
    <source>
        <dbReference type="SAM" id="MobiDB-lite"/>
    </source>
</evidence>
<evidence type="ECO:0000313" key="2">
    <source>
        <dbReference type="EMBL" id="EFX86753.1"/>
    </source>
</evidence>
<dbReference type="OrthoDB" id="6354542at2759"/>
<dbReference type="HOGENOM" id="CLU_1769957_0_0_1"/>
<evidence type="ECO:0000313" key="3">
    <source>
        <dbReference type="Proteomes" id="UP000000305"/>
    </source>
</evidence>
<dbReference type="EMBL" id="GL732529">
    <property type="protein sequence ID" value="EFX86753.1"/>
    <property type="molecule type" value="Genomic_DNA"/>
</dbReference>
<dbReference type="Proteomes" id="UP000000305">
    <property type="component" value="Unassembled WGS sequence"/>
</dbReference>
<sequence>MKEEPWQESWSSVDGDGDGDVEELTSKSSHRLQLFKESVRVGQRVAEAIRRHPASCPKTLLCKLGNDAIAWNRQPALALRAMQLYMYNSTQTRTSLAHHYGETDTARYVDQVEKSAETTDFDPHYCDDDSSGPSASDCGLVDLVALF</sequence>
<dbReference type="AlphaFoldDB" id="E9G1U2"/>
<keyword evidence="3" id="KW-1185">Reference proteome</keyword>
<proteinExistence type="predicted"/>
<dbReference type="KEGG" id="dpx:DAPPUDRAFT_236361"/>
<protein>
    <submittedName>
        <fullName evidence="2">Uncharacterized protein</fullName>
    </submittedName>
</protein>
<reference evidence="2 3" key="1">
    <citation type="journal article" date="2011" name="Science">
        <title>The ecoresponsive genome of Daphnia pulex.</title>
        <authorList>
            <person name="Colbourne J.K."/>
            <person name="Pfrender M.E."/>
            <person name="Gilbert D."/>
            <person name="Thomas W.K."/>
            <person name="Tucker A."/>
            <person name="Oakley T.H."/>
            <person name="Tokishita S."/>
            <person name="Aerts A."/>
            <person name="Arnold G.J."/>
            <person name="Basu M.K."/>
            <person name="Bauer D.J."/>
            <person name="Caceres C.E."/>
            <person name="Carmel L."/>
            <person name="Casola C."/>
            <person name="Choi J.H."/>
            <person name="Detter J.C."/>
            <person name="Dong Q."/>
            <person name="Dusheyko S."/>
            <person name="Eads B.D."/>
            <person name="Frohlich T."/>
            <person name="Geiler-Samerotte K.A."/>
            <person name="Gerlach D."/>
            <person name="Hatcher P."/>
            <person name="Jogdeo S."/>
            <person name="Krijgsveld J."/>
            <person name="Kriventseva E.V."/>
            <person name="Kultz D."/>
            <person name="Laforsch C."/>
            <person name="Lindquist E."/>
            <person name="Lopez J."/>
            <person name="Manak J.R."/>
            <person name="Muller J."/>
            <person name="Pangilinan J."/>
            <person name="Patwardhan R.P."/>
            <person name="Pitluck S."/>
            <person name="Pritham E.J."/>
            <person name="Rechtsteiner A."/>
            <person name="Rho M."/>
            <person name="Rogozin I.B."/>
            <person name="Sakarya O."/>
            <person name="Salamov A."/>
            <person name="Schaack S."/>
            <person name="Shapiro H."/>
            <person name="Shiga Y."/>
            <person name="Skalitzky C."/>
            <person name="Smith Z."/>
            <person name="Souvorov A."/>
            <person name="Sung W."/>
            <person name="Tang Z."/>
            <person name="Tsuchiya D."/>
            <person name="Tu H."/>
            <person name="Vos H."/>
            <person name="Wang M."/>
            <person name="Wolf Y.I."/>
            <person name="Yamagata H."/>
            <person name="Yamada T."/>
            <person name="Ye Y."/>
            <person name="Shaw J.R."/>
            <person name="Andrews J."/>
            <person name="Crease T.J."/>
            <person name="Tang H."/>
            <person name="Lucas S.M."/>
            <person name="Robertson H.M."/>
            <person name="Bork P."/>
            <person name="Koonin E.V."/>
            <person name="Zdobnov E.M."/>
            <person name="Grigoriev I.V."/>
            <person name="Lynch M."/>
            <person name="Boore J.L."/>
        </authorList>
    </citation>
    <scope>NUCLEOTIDE SEQUENCE [LARGE SCALE GENOMIC DNA]</scope>
</reference>
<feature type="region of interest" description="Disordered" evidence="1">
    <location>
        <begin position="1"/>
        <end position="27"/>
    </location>
</feature>
<name>E9G1U2_DAPPU</name>
<gene>
    <name evidence="2" type="ORF">DAPPUDRAFT_236361</name>
</gene>
<organism evidence="2 3">
    <name type="scientific">Daphnia pulex</name>
    <name type="common">Water flea</name>
    <dbReference type="NCBI Taxonomy" id="6669"/>
    <lineage>
        <taxon>Eukaryota</taxon>
        <taxon>Metazoa</taxon>
        <taxon>Ecdysozoa</taxon>
        <taxon>Arthropoda</taxon>
        <taxon>Crustacea</taxon>
        <taxon>Branchiopoda</taxon>
        <taxon>Diplostraca</taxon>
        <taxon>Cladocera</taxon>
        <taxon>Anomopoda</taxon>
        <taxon>Daphniidae</taxon>
        <taxon>Daphnia</taxon>
    </lineage>
</organism>